<dbReference type="Gene3D" id="2.40.260.10">
    <property type="entry name" value="Sortase"/>
    <property type="match status" value="1"/>
</dbReference>
<dbReference type="InterPro" id="IPR042002">
    <property type="entry name" value="Sortase_C"/>
</dbReference>
<dbReference type="HOGENOM" id="CLU_045680_1_1_9"/>
<dbReference type="NCBIfam" id="TIGR01076">
    <property type="entry name" value="sortase_fam"/>
    <property type="match status" value="1"/>
</dbReference>
<evidence type="ECO:0000313" key="6">
    <source>
        <dbReference type="Proteomes" id="UP000004191"/>
    </source>
</evidence>
<keyword evidence="4" id="KW-0812">Transmembrane</keyword>
<dbReference type="AlphaFoldDB" id="H3NLG4"/>
<dbReference type="OrthoDB" id="1648028at2"/>
<dbReference type="eggNOG" id="COG3764">
    <property type="taxonomic scope" value="Bacteria"/>
</dbReference>
<name>H3NLG4_9FIRM</name>
<feature type="transmembrane region" description="Helical" evidence="4">
    <location>
        <begin position="259"/>
        <end position="278"/>
    </location>
</feature>
<dbReference type="STRING" id="883114.HMPREF9709_00141"/>
<dbReference type="MEROPS" id="C60.007"/>
<dbReference type="GO" id="GO:0016787">
    <property type="term" value="F:hydrolase activity"/>
    <property type="evidence" value="ECO:0007669"/>
    <property type="project" value="UniProtKB-KW"/>
</dbReference>
<dbReference type="EMBL" id="AGEI01000003">
    <property type="protein sequence ID" value="EHR36045.1"/>
    <property type="molecule type" value="Genomic_DNA"/>
</dbReference>
<dbReference type="RefSeq" id="WP_005396990.1">
    <property type="nucleotide sequence ID" value="NZ_JH601088.1"/>
</dbReference>
<comment type="caution">
    <text evidence="5">The sequence shown here is derived from an EMBL/GenBank/DDBJ whole genome shotgun (WGS) entry which is preliminary data.</text>
</comment>
<dbReference type="GeneID" id="96998163"/>
<evidence type="ECO:0000256" key="3">
    <source>
        <dbReference type="SAM" id="Coils"/>
    </source>
</evidence>
<keyword evidence="4" id="KW-0472">Membrane</keyword>
<organism evidence="5 6">
    <name type="scientific">Helcococcus kunzii ATCC 51366</name>
    <dbReference type="NCBI Taxonomy" id="883114"/>
    <lineage>
        <taxon>Bacteria</taxon>
        <taxon>Bacillati</taxon>
        <taxon>Bacillota</taxon>
        <taxon>Tissierellia</taxon>
        <taxon>Tissierellales</taxon>
        <taxon>Peptoniphilaceae</taxon>
        <taxon>Helcococcus</taxon>
    </lineage>
</organism>
<accession>H3NLG4</accession>
<evidence type="ECO:0000256" key="1">
    <source>
        <dbReference type="ARBA" id="ARBA00022801"/>
    </source>
</evidence>
<reference evidence="5 6" key="1">
    <citation type="submission" date="2012-01" db="EMBL/GenBank/DDBJ databases">
        <title>The Genome Sequence of Helcococcus kunzii ATCC 51366.</title>
        <authorList>
            <consortium name="The Broad Institute Genome Sequencing Platform"/>
            <person name="Earl A."/>
            <person name="Ward D."/>
            <person name="Feldgarden M."/>
            <person name="Gevers D."/>
            <person name="Huys G."/>
            <person name="Young S.K."/>
            <person name="Zeng Q."/>
            <person name="Gargeya S."/>
            <person name="Fitzgerald M."/>
            <person name="Haas B."/>
            <person name="Abouelleil A."/>
            <person name="Alvarado L."/>
            <person name="Arachchi H.M."/>
            <person name="Berlin A."/>
            <person name="Chapman S.B."/>
            <person name="Gearin G."/>
            <person name="Goldberg J."/>
            <person name="Griggs A."/>
            <person name="Gujja S."/>
            <person name="Hansen M."/>
            <person name="Heiman D."/>
            <person name="Howarth C."/>
            <person name="Larimer J."/>
            <person name="Lui A."/>
            <person name="MacDonald P.J.P."/>
            <person name="McCowen C."/>
            <person name="Montmayeur A."/>
            <person name="Murphy C."/>
            <person name="Neiman D."/>
            <person name="Pearson M."/>
            <person name="Priest M."/>
            <person name="Roberts A."/>
            <person name="Saif S."/>
            <person name="Shea T."/>
            <person name="Sisk P."/>
            <person name="Stolte C."/>
            <person name="Sykes S."/>
            <person name="Wortman J."/>
            <person name="Nusbaum C."/>
            <person name="Birren B."/>
        </authorList>
    </citation>
    <scope>NUCLEOTIDE SEQUENCE [LARGE SCALE GENOMIC DNA]</scope>
    <source>
        <strain evidence="5 6">ATCC 51366</strain>
    </source>
</reference>
<dbReference type="SUPFAM" id="SSF63817">
    <property type="entry name" value="Sortase"/>
    <property type="match status" value="1"/>
</dbReference>
<evidence type="ECO:0000256" key="4">
    <source>
        <dbReference type="SAM" id="Phobius"/>
    </source>
</evidence>
<evidence type="ECO:0000313" key="5">
    <source>
        <dbReference type="EMBL" id="EHR36045.1"/>
    </source>
</evidence>
<dbReference type="NCBIfam" id="NF033745">
    <property type="entry name" value="class_C_sortase"/>
    <property type="match status" value="1"/>
</dbReference>
<keyword evidence="4" id="KW-1133">Transmembrane helix</keyword>
<dbReference type="PATRIC" id="fig|883114.3.peg.142"/>
<dbReference type="InterPro" id="IPR023365">
    <property type="entry name" value="Sortase_dom-sf"/>
</dbReference>
<protein>
    <submittedName>
        <fullName evidence="5">Sortase</fullName>
    </submittedName>
</protein>
<dbReference type="CDD" id="cd05827">
    <property type="entry name" value="Sortase_C"/>
    <property type="match status" value="1"/>
</dbReference>
<evidence type="ECO:0000256" key="2">
    <source>
        <dbReference type="PIRSR" id="PIRSR605754-1"/>
    </source>
</evidence>
<dbReference type="Proteomes" id="UP000004191">
    <property type="component" value="Unassembled WGS sequence"/>
</dbReference>
<feature type="active site" description="Acyl-thioester intermediate" evidence="2">
    <location>
        <position position="220"/>
    </location>
</feature>
<keyword evidence="1" id="KW-0378">Hydrolase</keyword>
<proteinExistence type="predicted"/>
<dbReference type="InterPro" id="IPR005754">
    <property type="entry name" value="Sortase"/>
</dbReference>
<keyword evidence="6" id="KW-1185">Reference proteome</keyword>
<gene>
    <name evidence="5" type="ORF">HMPREF9709_00141</name>
</gene>
<dbReference type="Pfam" id="PF04203">
    <property type="entry name" value="Sortase"/>
    <property type="match status" value="1"/>
</dbReference>
<keyword evidence="3" id="KW-0175">Coiled coil</keyword>
<feature type="active site" description="Proton donor/acceptor" evidence="2">
    <location>
        <position position="158"/>
    </location>
</feature>
<sequence length="314" mass="36406">MTEEKKKRLKRKRIRNNILFTIVFLIGLFVLAYPQISRIYYRIEANEQVANFEKGKSEINQKEIDERMKLAEAYNQSLNNKDLEDPYDEETRKLGMAHYAKMLEIHEKIGVVEIPTIDIKIPLYAGTSETVLQMGAGHLENTSLPIGGNSTHSVISAHSGLPTARLFSDLEKVKIGDKFYIHNIKETLAYVVDDISVIEPTDFSKLLIVPGHDYVTLLTCTPYMVNTHRLLVRGHRVEYVPEVEERIIAENRTSFTYKYLFYGALAIIALLLFYLFLLRRKKKRAEQEIKAAKKRQLELENSKIEENNEERRDL</sequence>
<feature type="coiled-coil region" evidence="3">
    <location>
        <begin position="275"/>
        <end position="314"/>
    </location>
</feature>